<dbReference type="EMBL" id="JASPKZ010001977">
    <property type="protein sequence ID" value="KAJ9596625.1"/>
    <property type="molecule type" value="Genomic_DNA"/>
</dbReference>
<reference evidence="17" key="2">
    <citation type="submission" date="2023-05" db="EMBL/GenBank/DDBJ databases">
        <authorList>
            <person name="Fouks B."/>
        </authorList>
    </citation>
    <scope>NUCLEOTIDE SEQUENCE</scope>
    <source>
        <strain evidence="17">Stay&amp;Tobe</strain>
        <tissue evidence="17">Testes</tissue>
    </source>
</reference>
<dbReference type="InterPro" id="IPR011990">
    <property type="entry name" value="TPR-like_helical_dom_sf"/>
</dbReference>
<reference evidence="17" key="1">
    <citation type="journal article" date="2023" name="IScience">
        <title>Live-bearing cockroach genome reveals convergent evolutionary mechanisms linked to viviparity in insects and beyond.</title>
        <authorList>
            <person name="Fouks B."/>
            <person name="Harrison M.C."/>
            <person name="Mikhailova A.A."/>
            <person name="Marchal E."/>
            <person name="English S."/>
            <person name="Carruthers M."/>
            <person name="Jennings E.C."/>
            <person name="Chiamaka E.L."/>
            <person name="Frigard R.A."/>
            <person name="Pippel M."/>
            <person name="Attardo G.M."/>
            <person name="Benoit J.B."/>
            <person name="Bornberg-Bauer E."/>
            <person name="Tobe S.S."/>
        </authorList>
    </citation>
    <scope>NUCLEOTIDE SEQUENCE</scope>
    <source>
        <strain evidence="17">Stay&amp;Tobe</strain>
    </source>
</reference>
<evidence type="ECO:0000256" key="8">
    <source>
        <dbReference type="ARBA" id="ARBA00022723"/>
    </source>
</evidence>
<dbReference type="CDD" id="cd18718">
    <property type="entry name" value="PIN_PRORP"/>
    <property type="match status" value="1"/>
</dbReference>
<organism evidence="17 18">
    <name type="scientific">Diploptera punctata</name>
    <name type="common">Pacific beetle cockroach</name>
    <dbReference type="NCBI Taxonomy" id="6984"/>
    <lineage>
        <taxon>Eukaryota</taxon>
        <taxon>Metazoa</taxon>
        <taxon>Ecdysozoa</taxon>
        <taxon>Arthropoda</taxon>
        <taxon>Hexapoda</taxon>
        <taxon>Insecta</taxon>
        <taxon>Pterygota</taxon>
        <taxon>Neoptera</taxon>
        <taxon>Polyneoptera</taxon>
        <taxon>Dictyoptera</taxon>
        <taxon>Blattodea</taxon>
        <taxon>Blaberoidea</taxon>
        <taxon>Blaberidae</taxon>
        <taxon>Diplopterinae</taxon>
        <taxon>Diploptera</taxon>
    </lineage>
</organism>
<comment type="cofactor">
    <cofactor evidence="2">
        <name>Mg(2+)</name>
        <dbReference type="ChEBI" id="CHEBI:18420"/>
    </cofactor>
</comment>
<name>A0AAD8ADB9_DIPPU</name>
<comment type="caution">
    <text evidence="17">The sequence shown here is derived from an EMBL/GenBank/DDBJ whole genome shotgun (WGS) entry which is preliminary data.</text>
</comment>
<keyword evidence="7" id="KW-0540">Nuclease</keyword>
<keyword evidence="6" id="KW-0819">tRNA processing</keyword>
<evidence type="ECO:0000256" key="1">
    <source>
        <dbReference type="ARBA" id="ARBA00000928"/>
    </source>
</evidence>
<evidence type="ECO:0000256" key="15">
    <source>
        <dbReference type="ARBA" id="ARBA00044559"/>
    </source>
</evidence>
<evidence type="ECO:0000256" key="10">
    <source>
        <dbReference type="ARBA" id="ARBA00022833"/>
    </source>
</evidence>
<dbReference type="GO" id="GO:0046872">
    <property type="term" value="F:metal ion binding"/>
    <property type="evidence" value="ECO:0007669"/>
    <property type="project" value="UniProtKB-KW"/>
</dbReference>
<comment type="catalytic activity">
    <reaction evidence="1">
        <text>Endonucleolytic cleavage of RNA, removing 5'-extranucleotides from tRNA precursor.</text>
        <dbReference type="EC" id="3.1.26.5"/>
    </reaction>
</comment>
<dbReference type="Gene3D" id="1.25.40.10">
    <property type="entry name" value="Tetratricopeptide repeat domain"/>
    <property type="match status" value="1"/>
</dbReference>
<evidence type="ECO:0000256" key="3">
    <source>
        <dbReference type="ARBA" id="ARBA00004173"/>
    </source>
</evidence>
<protein>
    <recommendedName>
        <fullName evidence="14">Mitochondrial ribonuclease P catalytic subunit</fullName>
        <ecNumber evidence="5">3.1.26.5</ecNumber>
    </recommendedName>
    <alternativeName>
        <fullName evidence="15">Mitochondrial ribonuclease P protein 3</fullName>
    </alternativeName>
</protein>
<dbReference type="PANTHER" id="PTHR13547">
    <property type="match status" value="1"/>
</dbReference>
<evidence type="ECO:0000256" key="11">
    <source>
        <dbReference type="ARBA" id="ARBA00022842"/>
    </source>
</evidence>
<sequence>MCMKRSLDTFPSQTYYFSVKLHTVKTVSESDKEKFSDSDSDSESPDNEDILESIMKVKKPLTSLEWENVKTEVCSKRRFLNEYNIDGIVLLLCIKYKQLGIGLSYLEHLSQIGKKPNFATVGHFMRLCYNCQEEGVNEQLILSLYDELRAKCSVLDASTSENMILGLCLTSRWREAVELIDMIKLTCNPGGLEYCAVIKKAFENDEVGLSTKCLEEMLQIGRLPRPEVYLSWLDYLDRLCSGDVRVRWRKVEETVLSFLVDNDLVPTRVVAERLREWHKVAAPGNCSEFTSVTHRGVCKSCKKFLNPIKITRTEFEKLQSAFLEKVVIGRDMFSKTTPEELENFKRYVKSTAPYDIVLDGLNIAYAMGKKNSYTNFAFSLEKVVEHFTMKSQKVLVLGRKHMQSWPRKYMNSVYKNARVFLAQNMSQDDPFLLYAALYSGEGTNFLSRDLMRSHSYLLKDKDLKSTFKRWQLQHQYQLQYITQQGTVHLKLPLNFNPMVQRSSDGTWHIPYDAEYSANPPEVFEAPTCWLCLASVRNSSRTK</sequence>
<dbReference type="Gene3D" id="3.40.50.11980">
    <property type="match status" value="1"/>
</dbReference>
<evidence type="ECO:0000256" key="14">
    <source>
        <dbReference type="ARBA" id="ARBA00044536"/>
    </source>
</evidence>
<dbReference type="Pfam" id="PF16953">
    <property type="entry name" value="PRORP"/>
    <property type="match status" value="1"/>
</dbReference>
<dbReference type="GO" id="GO:0001682">
    <property type="term" value="P:tRNA 5'-leader removal"/>
    <property type="evidence" value="ECO:0007669"/>
    <property type="project" value="TreeGrafter"/>
</dbReference>
<feature type="domain" description="PRORP" evidence="16">
    <location>
        <begin position="293"/>
        <end position="531"/>
    </location>
</feature>
<evidence type="ECO:0000256" key="13">
    <source>
        <dbReference type="ARBA" id="ARBA00023128"/>
    </source>
</evidence>
<evidence type="ECO:0000256" key="6">
    <source>
        <dbReference type="ARBA" id="ARBA00022694"/>
    </source>
</evidence>
<evidence type="ECO:0000313" key="17">
    <source>
        <dbReference type="EMBL" id="KAJ9596625.1"/>
    </source>
</evidence>
<keyword evidence="18" id="KW-1185">Reference proteome</keyword>
<evidence type="ECO:0000256" key="12">
    <source>
        <dbReference type="ARBA" id="ARBA00022946"/>
    </source>
</evidence>
<gene>
    <name evidence="17" type="ORF">L9F63_012322</name>
</gene>
<keyword evidence="11" id="KW-0460">Magnesium</keyword>
<dbReference type="PANTHER" id="PTHR13547:SF1">
    <property type="entry name" value="MITOCHONDRIAL RIBONUCLEASE P CATALYTIC SUBUNIT"/>
    <property type="match status" value="1"/>
</dbReference>
<comment type="similarity">
    <text evidence="4">Belongs to the PPR family. P subfamily.</text>
</comment>
<keyword evidence="10" id="KW-0862">Zinc</keyword>
<dbReference type="EC" id="3.1.26.5" evidence="5"/>
<evidence type="ECO:0000256" key="4">
    <source>
        <dbReference type="ARBA" id="ARBA00007626"/>
    </source>
</evidence>
<evidence type="ECO:0000256" key="9">
    <source>
        <dbReference type="ARBA" id="ARBA00022801"/>
    </source>
</evidence>
<keyword evidence="13" id="KW-0496">Mitochondrion</keyword>
<evidence type="ECO:0000259" key="16">
    <source>
        <dbReference type="Pfam" id="PF16953"/>
    </source>
</evidence>
<keyword evidence="8" id="KW-0479">Metal-binding</keyword>
<dbReference type="Proteomes" id="UP001233999">
    <property type="component" value="Unassembled WGS sequence"/>
</dbReference>
<keyword evidence="12" id="KW-0809">Transit peptide</keyword>
<dbReference type="GO" id="GO:0097745">
    <property type="term" value="P:mitochondrial tRNA 5'-end processing"/>
    <property type="evidence" value="ECO:0007669"/>
    <property type="project" value="TreeGrafter"/>
</dbReference>
<keyword evidence="9" id="KW-0378">Hydrolase</keyword>
<evidence type="ECO:0000313" key="18">
    <source>
        <dbReference type="Proteomes" id="UP001233999"/>
    </source>
</evidence>
<dbReference type="GO" id="GO:0030678">
    <property type="term" value="C:mitochondrial ribonuclease P complex"/>
    <property type="evidence" value="ECO:0007669"/>
    <property type="project" value="TreeGrafter"/>
</dbReference>
<dbReference type="GO" id="GO:0004526">
    <property type="term" value="F:ribonuclease P activity"/>
    <property type="evidence" value="ECO:0007669"/>
    <property type="project" value="UniProtKB-EC"/>
</dbReference>
<proteinExistence type="inferred from homology"/>
<comment type="subcellular location">
    <subcellularLocation>
        <location evidence="3">Mitochondrion</location>
    </subcellularLocation>
</comment>
<dbReference type="InterPro" id="IPR031595">
    <property type="entry name" value="PRORP_C"/>
</dbReference>
<evidence type="ECO:0000256" key="7">
    <source>
        <dbReference type="ARBA" id="ARBA00022722"/>
    </source>
</evidence>
<dbReference type="AlphaFoldDB" id="A0AAD8ADB9"/>
<accession>A0AAD8ADB9</accession>
<dbReference type="InterPro" id="IPR033495">
    <property type="entry name" value="MRPP3_PIN_dom"/>
</dbReference>
<evidence type="ECO:0000256" key="2">
    <source>
        <dbReference type="ARBA" id="ARBA00001946"/>
    </source>
</evidence>
<evidence type="ECO:0000256" key="5">
    <source>
        <dbReference type="ARBA" id="ARBA00012179"/>
    </source>
</evidence>